<feature type="region of interest" description="Disordered" evidence="1">
    <location>
        <begin position="661"/>
        <end position="711"/>
    </location>
</feature>
<evidence type="ECO:0000256" key="1">
    <source>
        <dbReference type="SAM" id="MobiDB-lite"/>
    </source>
</evidence>
<dbReference type="Proteomes" id="UP001152797">
    <property type="component" value="Unassembled WGS sequence"/>
</dbReference>
<dbReference type="EMBL" id="CAMXCT010005235">
    <property type="protein sequence ID" value="CAI4011809.1"/>
    <property type="molecule type" value="Genomic_DNA"/>
</dbReference>
<dbReference type="EMBL" id="CAMXCT020005235">
    <property type="protein sequence ID" value="CAL1165184.1"/>
    <property type="molecule type" value="Genomic_DNA"/>
</dbReference>
<dbReference type="PROSITE" id="PS50106">
    <property type="entry name" value="PDZ"/>
    <property type="match status" value="1"/>
</dbReference>
<evidence type="ECO:0000313" key="5">
    <source>
        <dbReference type="Proteomes" id="UP001152797"/>
    </source>
</evidence>
<name>A0A9P1DMW0_9DINO</name>
<organism evidence="3">
    <name type="scientific">Cladocopium goreaui</name>
    <dbReference type="NCBI Taxonomy" id="2562237"/>
    <lineage>
        <taxon>Eukaryota</taxon>
        <taxon>Sar</taxon>
        <taxon>Alveolata</taxon>
        <taxon>Dinophyceae</taxon>
        <taxon>Suessiales</taxon>
        <taxon>Symbiodiniaceae</taxon>
        <taxon>Cladocopium</taxon>
    </lineage>
</organism>
<protein>
    <recommendedName>
        <fullName evidence="2">PDZ domain-containing protein</fullName>
    </recommendedName>
</protein>
<feature type="domain" description="PDZ" evidence="2">
    <location>
        <begin position="1487"/>
        <end position="1582"/>
    </location>
</feature>
<dbReference type="InterPro" id="IPR001478">
    <property type="entry name" value="PDZ"/>
</dbReference>
<evidence type="ECO:0000313" key="3">
    <source>
        <dbReference type="EMBL" id="CAI4011809.1"/>
    </source>
</evidence>
<comment type="caution">
    <text evidence="3">The sequence shown here is derived from an EMBL/GenBank/DDBJ whole genome shotgun (WGS) entry which is preliminary data.</text>
</comment>
<gene>
    <name evidence="3" type="ORF">C1SCF055_LOCUS36938</name>
</gene>
<dbReference type="EMBL" id="CAMXCT030005235">
    <property type="protein sequence ID" value="CAL4799121.1"/>
    <property type="molecule type" value="Genomic_DNA"/>
</dbReference>
<accession>A0A9P1DMW0</accession>
<feature type="compositionally biased region" description="Basic residues" evidence="1">
    <location>
        <begin position="683"/>
        <end position="705"/>
    </location>
</feature>
<proteinExistence type="predicted"/>
<sequence length="1582" mass="173197">MQFVEEGDTLSGPGTGRSAQLERNDISAEFRGRIHGAIQDAHAAVISSKPTFFGDATAFNSKRACHLSEGSQLEILPQKWEALISINYSAFDLGLQIHGLPFNERVKIVSEVLGGKSPSTLTRRLSEISRFVNWASKDARQSSILNVKSLLFLEMFLADQKRALVDRFAAGVFLFAVYARARFGDLRRISRAIIDEVQENADGSLGFIELHSDSHKMRATGNRLGAHLPLIAPIKGIGARAWGRDFVDVAKQTGIDFKVWKHGSPLLPAPRAIGDWSGRAVTTSEVDKWLKGMMSQCPDFDTTGFTPHGCKATTLVMLSRYRASPDDRLILGHHQVNKGALEVYARDLQSAPLRTLEQRFSPDVTRSSLFTPVQPVSHAQARENLQIGEPASPAWSCRNPTEGLDVIPTPTSPIDSGAGSEVVKEELPPREFIGMQADLASIEIQSSDSESCSGESEAEQIILELATSERPAGHWHPGCELHQHTRSKLVHALARFGHRKAFICGRALSKEYKPFTREFFVDAMKCQQRDKGNGPTQDQGLINLSKLAFSITTPGTVPPDDSLKGLLSDNPDEVTVGLFIQRDGKMAQGTAGSFAVTSTTWIQAPKHGANLAHRLTAWIQMAEKATSLRRRGDGSLPLNKALNDLQADPTVMFHLVPMPIDKAHAPAPKPSDTKRDEATKPLNIRKKDKVKGKGRGKGSKGKLASKGRMPTELVGLHQQDKAEQGPTQQALRDPAEGTVFSGTAGLTAAVRRMGCQHSAGIDAHVTKQVKSPVILSGQDLLWRILEQPRVVEYPLQLCREYAACLRSTLLAHGALAPPTEMMQDDSLNLNLAAKACPSAPVIPAHAKQTQASGSPDKTIAEDIAKGFDLMGPMPAGGVFLEKVLKFRPIDDFSESLINVTNACSETIQPMGVDQICAGLVRRMQSRPGDSLVCKAIDLRKAYKNLPISEESLDDAYIAVFSPKDGVPQAFQSLVLPFGARASVMGFCRTSYATWRIAVVIFGLHWTVYFDDYFLVAEVHESRHVDMAQQLLFQILGWETSDEKEGGFGPVSRILGVQIDLADAHLGAAVISNVESRVRELVSTIDDVLSPGHLSAAEMRVLRGRLVFAEAQIFGRLTGAHMRQLSWYEGVVGDAHVDQELRRSLIFLRDHVLRGEPRKVLSDVVQVFHLYTDASFESGAGGLGGILFDGEGKMLSFFSEMLSPSGVNMLNPDGKKGMIFEPETLAVAIGVTQLLPNFAVRPCDRIVVFLDNESSLARLVSASGSLSADNWLFEVVFQWELSVRAVCWYERVASHSNVADAPSRGKCEDLEASLRINVDPIAFIRDLLIADRNLQIAHEVLNQLQDLEDFLGTIPMPVALHNLRRTIAGGSAEVGIDERASPMDIIESHPGNYVYDVKLRCKPEQLDEAFDRANPEMVIVGNTSATVVSDWNEANPPSRQIGMYDRIVKVDGELLQGWWQRILCSSTSGAGGKDIMKKLGTKVASGVSVTMQRPQERTITVERTARLGMNLNYRKGTLAKPWISTIEDGTCLIHQWNQSNPSHSVTVNDRVISVNGSALSAVDTVEKLRTATGTLTIKFVHFE</sequence>
<dbReference type="InterPro" id="IPR043502">
    <property type="entry name" value="DNA/RNA_pol_sf"/>
</dbReference>
<evidence type="ECO:0000313" key="4">
    <source>
        <dbReference type="EMBL" id="CAL4799121.1"/>
    </source>
</evidence>
<reference evidence="3" key="1">
    <citation type="submission" date="2022-10" db="EMBL/GenBank/DDBJ databases">
        <authorList>
            <person name="Chen Y."/>
            <person name="Dougan E. K."/>
            <person name="Chan C."/>
            <person name="Rhodes N."/>
            <person name="Thang M."/>
        </authorList>
    </citation>
    <scope>NUCLEOTIDE SEQUENCE</scope>
</reference>
<reference evidence="4 5" key="2">
    <citation type="submission" date="2024-05" db="EMBL/GenBank/DDBJ databases">
        <authorList>
            <person name="Chen Y."/>
            <person name="Shah S."/>
            <person name="Dougan E. K."/>
            <person name="Thang M."/>
            <person name="Chan C."/>
        </authorList>
    </citation>
    <scope>NUCLEOTIDE SEQUENCE [LARGE SCALE GENOMIC DNA]</scope>
</reference>
<evidence type="ECO:0000259" key="2">
    <source>
        <dbReference type="PROSITE" id="PS50106"/>
    </source>
</evidence>
<feature type="region of interest" description="Disordered" evidence="1">
    <location>
        <begin position="1"/>
        <end position="20"/>
    </location>
</feature>
<keyword evidence="5" id="KW-1185">Reference proteome</keyword>
<dbReference type="SUPFAM" id="SSF56672">
    <property type="entry name" value="DNA/RNA polymerases"/>
    <property type="match status" value="1"/>
</dbReference>